<dbReference type="EMBL" id="BGPR01069666">
    <property type="protein sequence ID" value="GBO43287.1"/>
    <property type="molecule type" value="Genomic_DNA"/>
</dbReference>
<protein>
    <submittedName>
        <fullName evidence="2">Uncharacterized protein</fullName>
    </submittedName>
</protein>
<sequence length="64" mass="7032">MDRRWPGGNVPRSTADCSEDTPCKRVQCTLNLKRENAFRECDTEVFGGGATQVSSLSSNHSSKL</sequence>
<feature type="region of interest" description="Disordered" evidence="1">
    <location>
        <begin position="1"/>
        <end position="20"/>
    </location>
</feature>
<gene>
    <name evidence="2" type="ORF">AVEN_121174_1</name>
    <name evidence="3" type="ORF">AVEN_198272_1</name>
</gene>
<evidence type="ECO:0000313" key="2">
    <source>
        <dbReference type="EMBL" id="GBO43287.1"/>
    </source>
</evidence>
<proteinExistence type="predicted"/>
<comment type="caution">
    <text evidence="2">The sequence shown here is derived from an EMBL/GenBank/DDBJ whole genome shotgun (WGS) entry which is preliminary data.</text>
</comment>
<evidence type="ECO:0000256" key="1">
    <source>
        <dbReference type="SAM" id="MobiDB-lite"/>
    </source>
</evidence>
<evidence type="ECO:0000313" key="4">
    <source>
        <dbReference type="Proteomes" id="UP000499080"/>
    </source>
</evidence>
<dbReference type="EMBL" id="BGPR01069667">
    <property type="protein sequence ID" value="GBO43288.1"/>
    <property type="molecule type" value="Genomic_DNA"/>
</dbReference>
<dbReference type="Proteomes" id="UP000499080">
    <property type="component" value="Unassembled WGS sequence"/>
</dbReference>
<organism evidence="2 4">
    <name type="scientific">Araneus ventricosus</name>
    <name type="common">Orbweaver spider</name>
    <name type="synonym">Epeira ventricosa</name>
    <dbReference type="NCBI Taxonomy" id="182803"/>
    <lineage>
        <taxon>Eukaryota</taxon>
        <taxon>Metazoa</taxon>
        <taxon>Ecdysozoa</taxon>
        <taxon>Arthropoda</taxon>
        <taxon>Chelicerata</taxon>
        <taxon>Arachnida</taxon>
        <taxon>Araneae</taxon>
        <taxon>Araneomorphae</taxon>
        <taxon>Entelegynae</taxon>
        <taxon>Araneoidea</taxon>
        <taxon>Araneidae</taxon>
        <taxon>Araneus</taxon>
    </lineage>
</organism>
<name>A0A4Y2X581_ARAVE</name>
<keyword evidence="4" id="KW-1185">Reference proteome</keyword>
<accession>A0A4Y2X581</accession>
<dbReference type="AlphaFoldDB" id="A0A4Y2X581"/>
<reference evidence="2 4" key="1">
    <citation type="journal article" date="2019" name="Sci. Rep.">
        <title>Orb-weaving spider Araneus ventricosus genome elucidates the spidroin gene catalogue.</title>
        <authorList>
            <person name="Kono N."/>
            <person name="Nakamura H."/>
            <person name="Ohtoshi R."/>
            <person name="Moran D.A.P."/>
            <person name="Shinohara A."/>
            <person name="Yoshida Y."/>
            <person name="Fujiwara M."/>
            <person name="Mori M."/>
            <person name="Tomita M."/>
            <person name="Arakawa K."/>
        </authorList>
    </citation>
    <scope>NUCLEOTIDE SEQUENCE [LARGE SCALE GENOMIC DNA]</scope>
</reference>
<evidence type="ECO:0000313" key="3">
    <source>
        <dbReference type="EMBL" id="GBO43288.1"/>
    </source>
</evidence>